<keyword evidence="4" id="KW-0505">Motor protein</keyword>
<dbReference type="FunFam" id="3.40.850.10:FF:000053">
    <property type="entry name" value="Kinesin family"/>
    <property type="match status" value="1"/>
</dbReference>
<dbReference type="PANTHER" id="PTHR37842:SF2">
    <property type="entry name" value="GYLCOSYL HYDROLASE 115 C-TERMINAL DOMAIN-CONTAINING PROTEIN"/>
    <property type="match status" value="1"/>
</dbReference>
<dbReference type="InterPro" id="IPR041437">
    <property type="entry name" value="GH115_C"/>
</dbReference>
<reference evidence="9" key="1">
    <citation type="submission" date="2023-06" db="EMBL/GenBank/DDBJ databases">
        <title>Genome-scale phylogeny and comparative genomics of the fungal order Sordariales.</title>
        <authorList>
            <consortium name="Lawrence Berkeley National Laboratory"/>
            <person name="Hensen N."/>
            <person name="Bonometti L."/>
            <person name="Westerberg I."/>
            <person name="Brannstrom I.O."/>
            <person name="Guillou S."/>
            <person name="Cros-Aarteil S."/>
            <person name="Calhoun S."/>
            <person name="Haridas S."/>
            <person name="Kuo A."/>
            <person name="Mondo S."/>
            <person name="Pangilinan J."/>
            <person name="Riley R."/>
            <person name="Labutti K."/>
            <person name="Andreopoulos B."/>
            <person name="Lipzen A."/>
            <person name="Chen C."/>
            <person name="Yanf M."/>
            <person name="Daum C."/>
            <person name="Ng V."/>
            <person name="Clum A."/>
            <person name="Steindorff A."/>
            <person name="Ohm R."/>
            <person name="Martin F."/>
            <person name="Silar P."/>
            <person name="Natvig D."/>
            <person name="Lalanne C."/>
            <person name="Gautier V."/>
            <person name="Ament-Velasquez S.L."/>
            <person name="Kruys A."/>
            <person name="Hutchinson M.I."/>
            <person name="Powell A.J."/>
            <person name="Barry K."/>
            <person name="Miller A.N."/>
            <person name="Grigoriev I.V."/>
            <person name="Debuchy R."/>
            <person name="Gladieux P."/>
            <person name="Thoren M.H."/>
            <person name="Johannesson H."/>
        </authorList>
    </citation>
    <scope>NUCLEOTIDE SEQUENCE</scope>
    <source>
        <strain evidence="9">PSN4</strain>
    </source>
</reference>
<evidence type="ECO:0000259" key="8">
    <source>
        <dbReference type="PROSITE" id="PS50067"/>
    </source>
</evidence>
<dbReference type="PRINTS" id="PR00380">
    <property type="entry name" value="KINESINHEAVY"/>
</dbReference>
<feature type="signal peptide" evidence="7">
    <location>
        <begin position="1"/>
        <end position="21"/>
    </location>
</feature>
<dbReference type="PROSITE" id="PS50067">
    <property type="entry name" value="KINESIN_MOTOR_2"/>
    <property type="match status" value="1"/>
</dbReference>
<dbReference type="SUPFAM" id="SSF52540">
    <property type="entry name" value="P-loop containing nucleoside triphosphate hydrolases"/>
    <property type="match status" value="1"/>
</dbReference>
<feature type="coiled-coil region" evidence="5">
    <location>
        <begin position="1454"/>
        <end position="1481"/>
    </location>
</feature>
<evidence type="ECO:0000256" key="4">
    <source>
        <dbReference type="PROSITE-ProRule" id="PRU00283"/>
    </source>
</evidence>
<keyword evidence="1 4" id="KW-0547">Nucleotide-binding</keyword>
<proteinExistence type="inferred from homology"/>
<keyword evidence="10" id="KW-1185">Reference proteome</keyword>
<feature type="binding site" evidence="4">
    <location>
        <begin position="1195"/>
        <end position="1202"/>
    </location>
    <ligand>
        <name>ATP</name>
        <dbReference type="ChEBI" id="CHEBI:30616"/>
    </ligand>
</feature>
<evidence type="ECO:0000256" key="3">
    <source>
        <dbReference type="ARBA" id="ARBA00022840"/>
    </source>
</evidence>
<feature type="compositionally biased region" description="Low complexity" evidence="6">
    <location>
        <begin position="1960"/>
        <end position="1971"/>
    </location>
</feature>
<feature type="compositionally biased region" description="Polar residues" evidence="6">
    <location>
        <begin position="1822"/>
        <end position="1835"/>
    </location>
</feature>
<evidence type="ECO:0000313" key="10">
    <source>
        <dbReference type="Proteomes" id="UP001239445"/>
    </source>
</evidence>
<accession>A0AAJ0F324</accession>
<dbReference type="Gene3D" id="3.30.379.10">
    <property type="entry name" value="Chitobiase/beta-hexosaminidase domain 2-like"/>
    <property type="match status" value="1"/>
</dbReference>
<sequence length="2110" mass="230847">MFASLGKGAAVWLALTSSVAALGQERIISINATAGAFQIAGGSVSRGQILISDNDYWGVIRAAGDLALDFGRVTGINYTLSNGKPGAGPATYSYRPVNNMNNTFFTTTGVANFSGPVYAEPSPSDVVIIAGTIGHSTVVDSLIASGKLDVSATKGKWESFTSQLIENPVNGTPKALVIAGSDPRGSIYGIYDVSEQIGVSPWYFWTDTPPKQSKNHFVISSKKVQGPPSVKYRGFFLNDEQPALTNWVASRWADTPYGAGYGVEFHKLIFEVLLRLRANYFWPTLWASMFEVDDPGNQPLADAFEIVLGTSHTEPLMRAQNEFGKFYAGPWAYNLNNATIDEYFRYGIQRAKPYARNSLWTVGMRGTGDTAIEGLGVEHIVSMLQTLVENQRKLMGEGLGVKDITTVPQAWCLYKEVMSYLLHGLQVPDDVTLLWADDNWGNVRRLPLLNETTRAGGAGVYYHFDYVGDVRDYKWINTVQLAKTSEQMHMAYARGADRIWIVNVGDMKALELPINHFFDIAYDAKRWSVDSTDEWVRSWATREFAPAFAADVADVVQKYSMYASRRKFELVEPYVYSVINYNEADAVLKQWSDLVTAAQSIYDKLPAALQPTFFQTVLHPVMAGDIVTRINVGGARNNLYAGQKRNSANDVISQVLAMSEEDAALTARWDALLGGKWQHFMDQTHLGYDGYWQQPMRNTLPSMVYVQTNYPSLAGHVGIGVEGSNATVQGDDKYHANSGNNLAVPPLDPYGPSTRYFEVFSRGTQECSWEAAPWQPWVKLSQYKGTVGPKNSDTRVFISIDWAAAPPAPYSTTVNINITTPCRGMDKYGFRAPMVQVPVINRDIPSSFTKGFVESDGYVAITGAHYTVIVPPETQTAANANVTYHTFAKYGRTGSGVGLVPLNTEKLSLQEAPALEYEVYLFTNHSAVNVSLYISPVLNYLGDGNPIEYAVALHPKGSPTKPKVVRPVGDSVGGGMPDGWGQAVADSVWGRGGNFTKSSFAVAKEGAYTLRIWALMPGIVVQKVVVDLGGVRPSFFGPPESFLVGRDGKGGLDVTSFADEMAIDPNASSITVAVRVRPFTIREAAQLVRTDDSTLFLGDGSLAAAPAPKLNQRGIRPVIKVVDDRSLVFDPPEDNPVQKFSRSVVPTGKKVKDQVFGFDRIFDENASQIDVYEGTTKGLLDSVLDGYNATVFAYGATGCGKTHTITGTSQHPGIIFMTMQELFEKIQERSDEKHTEISLSYLEIYNETIRDLLVPGGSKQGLMLREDSNQAVTVSGLTSHHPKDVQEVMDMIVQGNEYRTVSPTAANAVSSRSHAVLQINVAQKDRNADINEPHTMATLSIIDLAGSERASATKNRGERLLEGANINKSLLALGSCINALCDPRKRNHVPYRNSKLTRLLKFSLGGNCKTVMIVCVSPSSEHFDETQNTLRYANRAKNIQTKVTRNVFNVNRHVKDFLVKIDEQMALIKELKAQQKDAEKIFFAKFQKQTDKRDGMVREGILRLRQAYENSAAERQEKISSMKKLRGIERRIGLLSAWIAAFDGVCEAREDESSMPQNLAAMRKTAQGILMELESSRHHIHQRLEKSNWERAVDSALHHTVCLLQGVEGGMDGTEHDTLMREAESLKTTFMRDAYREVLEQDKAGDAAVLQVLLSSHFDILASLSETLNMSEEEAVAHAKSIIKRLLETGYSAASHVVKPDGSMMPVELFPPTKRGTPKRKKSLHVVAKPVAAPGLAALSAVQHQVLASPVKASPRRRKAGVARKGISFTPVKKKNSVRWRDDETEGTLADFEKTPIKFPTPNESSAEKSLPLRSPPVPSYLNHTNSPQESSPSLTLPDVSVLHGSKPNRFQAGFLSKARPSGGSPVPPTLSLNLNSSDNEDRPTPLRSIPVSRANNTLSPPGNGSPKPPQIMTTLDENEPPRRARTSSGGSNSDSETSSIDTLKLRTALHSAKRHNRLSSMSAATTASQAKRMSSANSSGVTGHRASASYSGGPLASSTNGISRHRRSSVERRRSPPITCSPPSFDLGGGSRSLTPGQARRMNLGGSLRVDNVSPQRGGVQHADGKTRRITIGLSVLTVPVVSWCSLLVSLWFGDAGLLHVQALGYLMR</sequence>
<dbReference type="Gene3D" id="3.20.20.520">
    <property type="entry name" value="Glycosyl hydrolase family 115"/>
    <property type="match status" value="1"/>
</dbReference>
<dbReference type="GO" id="GO:0003777">
    <property type="term" value="F:microtubule motor activity"/>
    <property type="evidence" value="ECO:0007669"/>
    <property type="project" value="InterPro"/>
</dbReference>
<dbReference type="Proteomes" id="UP001239445">
    <property type="component" value="Unassembled WGS sequence"/>
</dbReference>
<dbReference type="GO" id="GO:0008017">
    <property type="term" value="F:microtubule binding"/>
    <property type="evidence" value="ECO:0007669"/>
    <property type="project" value="InterPro"/>
</dbReference>
<feature type="chain" id="PRO_5042491697" evidence="7">
    <location>
        <begin position="22"/>
        <end position="2110"/>
    </location>
</feature>
<dbReference type="Pfam" id="PF15979">
    <property type="entry name" value="Glyco_hydro_115"/>
    <property type="match status" value="1"/>
</dbReference>
<feature type="compositionally biased region" description="Low complexity" evidence="6">
    <location>
        <begin position="1927"/>
        <end position="1940"/>
    </location>
</feature>
<dbReference type="PANTHER" id="PTHR37842">
    <property type="match status" value="1"/>
</dbReference>
<dbReference type="InterPro" id="IPR029018">
    <property type="entry name" value="Hex-like_dom2"/>
</dbReference>
<dbReference type="InterPro" id="IPR019821">
    <property type="entry name" value="Kinesin_motor_CS"/>
</dbReference>
<name>A0AAJ0F324_9PEZI</name>
<dbReference type="GO" id="GO:0005524">
    <property type="term" value="F:ATP binding"/>
    <property type="evidence" value="ECO:0007669"/>
    <property type="project" value="UniProtKB-UniRule"/>
</dbReference>
<dbReference type="Gene3D" id="1.20.58.2150">
    <property type="match status" value="1"/>
</dbReference>
<evidence type="ECO:0000256" key="2">
    <source>
        <dbReference type="ARBA" id="ARBA00022801"/>
    </source>
</evidence>
<keyword evidence="7" id="KW-0732">Signal</keyword>
<dbReference type="InterPro" id="IPR042301">
    <property type="entry name" value="GH115_sf"/>
</dbReference>
<keyword evidence="3 4" id="KW-0067">ATP-binding</keyword>
<feature type="domain" description="Kinesin motor" evidence="8">
    <location>
        <begin position="1069"/>
        <end position="1439"/>
    </location>
</feature>
<evidence type="ECO:0000256" key="1">
    <source>
        <dbReference type="ARBA" id="ARBA00022741"/>
    </source>
</evidence>
<dbReference type="InterPro" id="IPR001752">
    <property type="entry name" value="Kinesin_motor_dom"/>
</dbReference>
<feature type="compositionally biased region" description="Polar residues" evidence="6">
    <location>
        <begin position="1972"/>
        <end position="1982"/>
    </location>
</feature>
<dbReference type="InterPro" id="IPR036961">
    <property type="entry name" value="Kinesin_motor_dom_sf"/>
</dbReference>
<comment type="similarity">
    <text evidence="4">Belongs to the TRAFAC class myosin-kinesin ATPase superfamily. Kinesin family.</text>
</comment>
<gene>
    <name evidence="9" type="ORF">QBC47DRAFT_424388</name>
</gene>
<feature type="region of interest" description="Disordered" evidence="6">
    <location>
        <begin position="1776"/>
        <end position="2043"/>
    </location>
</feature>
<evidence type="ECO:0000256" key="6">
    <source>
        <dbReference type="SAM" id="MobiDB-lite"/>
    </source>
</evidence>
<dbReference type="InterPro" id="IPR031924">
    <property type="entry name" value="GH115"/>
</dbReference>
<dbReference type="GO" id="GO:0016787">
    <property type="term" value="F:hydrolase activity"/>
    <property type="evidence" value="ECO:0007669"/>
    <property type="project" value="UniProtKB-KW"/>
</dbReference>
<evidence type="ECO:0000256" key="7">
    <source>
        <dbReference type="SAM" id="SignalP"/>
    </source>
</evidence>
<evidence type="ECO:0000313" key="9">
    <source>
        <dbReference type="EMBL" id="KAK1752996.1"/>
    </source>
</evidence>
<dbReference type="CDD" id="cd01370">
    <property type="entry name" value="KISc_KIP3_like"/>
    <property type="match status" value="1"/>
</dbReference>
<dbReference type="InterPro" id="IPR027417">
    <property type="entry name" value="P-loop_NTPase"/>
</dbReference>
<keyword evidence="2" id="KW-0378">Hydrolase</keyword>
<keyword evidence="5" id="KW-0175">Coiled coil</keyword>
<dbReference type="Pfam" id="PF00225">
    <property type="entry name" value="Kinesin"/>
    <property type="match status" value="1"/>
</dbReference>
<dbReference type="Gene3D" id="2.60.120.1620">
    <property type="match status" value="1"/>
</dbReference>
<dbReference type="Pfam" id="PF17829">
    <property type="entry name" value="GH115_C"/>
    <property type="match status" value="1"/>
</dbReference>
<evidence type="ECO:0000256" key="5">
    <source>
        <dbReference type="SAM" id="Coils"/>
    </source>
</evidence>
<dbReference type="GO" id="GO:0007018">
    <property type="term" value="P:microtubule-based movement"/>
    <property type="evidence" value="ECO:0007669"/>
    <property type="project" value="InterPro"/>
</dbReference>
<dbReference type="PROSITE" id="PS00411">
    <property type="entry name" value="KINESIN_MOTOR_1"/>
    <property type="match status" value="1"/>
</dbReference>
<dbReference type="EMBL" id="MU839838">
    <property type="protein sequence ID" value="KAK1752996.1"/>
    <property type="molecule type" value="Genomic_DNA"/>
</dbReference>
<organism evidence="9 10">
    <name type="scientific">Echria macrotheca</name>
    <dbReference type="NCBI Taxonomy" id="438768"/>
    <lineage>
        <taxon>Eukaryota</taxon>
        <taxon>Fungi</taxon>
        <taxon>Dikarya</taxon>
        <taxon>Ascomycota</taxon>
        <taxon>Pezizomycotina</taxon>
        <taxon>Sordariomycetes</taxon>
        <taxon>Sordariomycetidae</taxon>
        <taxon>Sordariales</taxon>
        <taxon>Schizotheciaceae</taxon>
        <taxon>Echria</taxon>
    </lineage>
</organism>
<feature type="compositionally biased region" description="Polar residues" evidence="6">
    <location>
        <begin position="1894"/>
        <end position="1903"/>
    </location>
</feature>
<dbReference type="SMART" id="SM00129">
    <property type="entry name" value="KISc"/>
    <property type="match status" value="1"/>
</dbReference>
<dbReference type="Gene3D" id="3.40.850.10">
    <property type="entry name" value="Kinesin motor domain"/>
    <property type="match status" value="1"/>
</dbReference>
<protein>
    <submittedName>
        <fullName evidence="9">Kinesin-like protein 6</fullName>
    </submittedName>
</protein>
<comment type="caution">
    <text evidence="9">The sequence shown here is derived from an EMBL/GenBank/DDBJ whole genome shotgun (WGS) entry which is preliminary data.</text>
</comment>